<dbReference type="Gene3D" id="3.20.20.100">
    <property type="entry name" value="NADP-dependent oxidoreductase domain"/>
    <property type="match status" value="1"/>
</dbReference>
<protein>
    <recommendedName>
        <fullName evidence="5">NADP-dependent oxidoreductase domain-containing protein</fullName>
    </recommendedName>
</protein>
<dbReference type="PRINTS" id="PR00069">
    <property type="entry name" value="ALDKETRDTASE"/>
</dbReference>
<dbReference type="InterPro" id="IPR020471">
    <property type="entry name" value="AKR"/>
</dbReference>
<accession>A0AAD5U4N1</accession>
<feature type="active site" description="Proton donor" evidence="2">
    <location>
        <position position="61"/>
    </location>
</feature>
<evidence type="ECO:0000256" key="3">
    <source>
        <dbReference type="PIRSR" id="PIRSR000097-2"/>
    </source>
</evidence>
<feature type="binding site" evidence="3">
    <location>
        <position position="116"/>
    </location>
    <ligand>
        <name>substrate</name>
    </ligand>
</feature>
<organism evidence="6 7">
    <name type="scientific">Clydaea vesicula</name>
    <dbReference type="NCBI Taxonomy" id="447962"/>
    <lineage>
        <taxon>Eukaryota</taxon>
        <taxon>Fungi</taxon>
        <taxon>Fungi incertae sedis</taxon>
        <taxon>Chytridiomycota</taxon>
        <taxon>Chytridiomycota incertae sedis</taxon>
        <taxon>Chytridiomycetes</taxon>
        <taxon>Lobulomycetales</taxon>
        <taxon>Lobulomycetaceae</taxon>
        <taxon>Clydaea</taxon>
    </lineage>
</organism>
<dbReference type="FunFam" id="3.20.20.100:FF:000002">
    <property type="entry name" value="2,5-diketo-D-gluconic acid reductase A"/>
    <property type="match status" value="1"/>
</dbReference>
<dbReference type="GO" id="GO:0016616">
    <property type="term" value="F:oxidoreductase activity, acting on the CH-OH group of donors, NAD or NADP as acceptor"/>
    <property type="evidence" value="ECO:0007669"/>
    <property type="project" value="UniProtKB-ARBA"/>
</dbReference>
<dbReference type="PROSITE" id="PS00062">
    <property type="entry name" value="ALDOKETO_REDUCTASE_2"/>
    <property type="match status" value="1"/>
</dbReference>
<keyword evidence="1" id="KW-0560">Oxidoreductase</keyword>
<dbReference type="EMBL" id="JADGJW010000241">
    <property type="protein sequence ID" value="KAJ3221255.1"/>
    <property type="molecule type" value="Genomic_DNA"/>
</dbReference>
<sequence length="297" mass="33951">MKKFTLNNGTQIPAIAFGIGTKFFRGQDQNHAPDDLDFKITEAVKTALKTGYTHLDNAEVYGNELEVGLALHDPNVKRSDLYITSKLLKNIKDPKNALNESLQRLNTSYLDLYLIHAPFFSEESHGISLEDAWKQLEGLVDAGVVKSIGVSNFRIRDLERILKICRIKPTVNQIEYHAYLQSRELVQFCKENQILVAAYGPLTPIFRKPDGPLGAVLEKLSKKYSVKPEIILLRWVYQQGILVVTTSSNPERQKEVLSYFQENKDKQEFALSTEDMDEISTVGATHNYRHFWKNEEF</sequence>
<evidence type="ECO:0000313" key="6">
    <source>
        <dbReference type="EMBL" id="KAJ3221255.1"/>
    </source>
</evidence>
<feature type="site" description="Lowers pKa of active site Tyr" evidence="4">
    <location>
        <position position="86"/>
    </location>
</feature>
<gene>
    <name evidence="6" type="ORF">HK099_003663</name>
</gene>
<dbReference type="InterPro" id="IPR023210">
    <property type="entry name" value="NADP_OxRdtase_dom"/>
</dbReference>
<reference evidence="6" key="1">
    <citation type="submission" date="2020-05" db="EMBL/GenBank/DDBJ databases">
        <title>Phylogenomic resolution of chytrid fungi.</title>
        <authorList>
            <person name="Stajich J.E."/>
            <person name="Amses K."/>
            <person name="Simmons R."/>
            <person name="Seto K."/>
            <person name="Myers J."/>
            <person name="Bonds A."/>
            <person name="Quandt C.A."/>
            <person name="Barry K."/>
            <person name="Liu P."/>
            <person name="Grigoriev I."/>
            <person name="Longcore J.E."/>
            <person name="James T.Y."/>
        </authorList>
    </citation>
    <scope>NUCLEOTIDE SEQUENCE</scope>
    <source>
        <strain evidence="6">JEL0476</strain>
    </source>
</reference>
<evidence type="ECO:0000256" key="4">
    <source>
        <dbReference type="PIRSR" id="PIRSR000097-3"/>
    </source>
</evidence>
<dbReference type="PANTHER" id="PTHR11732">
    <property type="entry name" value="ALDO/KETO REDUCTASE"/>
    <property type="match status" value="1"/>
</dbReference>
<evidence type="ECO:0000256" key="1">
    <source>
        <dbReference type="ARBA" id="ARBA00023002"/>
    </source>
</evidence>
<evidence type="ECO:0000256" key="2">
    <source>
        <dbReference type="PIRSR" id="PIRSR000097-1"/>
    </source>
</evidence>
<proteinExistence type="predicted"/>
<evidence type="ECO:0000313" key="7">
    <source>
        <dbReference type="Proteomes" id="UP001211065"/>
    </source>
</evidence>
<name>A0AAD5U4N1_9FUNG</name>
<comment type="caution">
    <text evidence="6">The sequence shown here is derived from an EMBL/GenBank/DDBJ whole genome shotgun (WGS) entry which is preliminary data.</text>
</comment>
<dbReference type="PIRSF" id="PIRSF000097">
    <property type="entry name" value="AKR"/>
    <property type="match status" value="1"/>
</dbReference>
<dbReference type="CDD" id="cd19120">
    <property type="entry name" value="AKR_AKR3C2-3"/>
    <property type="match status" value="1"/>
</dbReference>
<dbReference type="SUPFAM" id="SSF51430">
    <property type="entry name" value="NAD(P)-linked oxidoreductase"/>
    <property type="match status" value="1"/>
</dbReference>
<dbReference type="InterPro" id="IPR044494">
    <property type="entry name" value="AKR3C2/3"/>
</dbReference>
<dbReference type="AlphaFoldDB" id="A0AAD5U4N1"/>
<dbReference type="GO" id="GO:0016652">
    <property type="term" value="F:oxidoreductase activity, acting on NAD(P)H as acceptor"/>
    <property type="evidence" value="ECO:0007669"/>
    <property type="project" value="InterPro"/>
</dbReference>
<dbReference type="Proteomes" id="UP001211065">
    <property type="component" value="Unassembled WGS sequence"/>
</dbReference>
<dbReference type="InterPro" id="IPR018170">
    <property type="entry name" value="Aldo/ket_reductase_CS"/>
</dbReference>
<dbReference type="InterPro" id="IPR036812">
    <property type="entry name" value="NAD(P)_OxRdtase_dom_sf"/>
</dbReference>
<keyword evidence="7" id="KW-1185">Reference proteome</keyword>
<evidence type="ECO:0000259" key="5">
    <source>
        <dbReference type="Pfam" id="PF00248"/>
    </source>
</evidence>
<dbReference type="Pfam" id="PF00248">
    <property type="entry name" value="Aldo_ket_red"/>
    <property type="match status" value="1"/>
</dbReference>
<feature type="domain" description="NADP-dependent oxidoreductase" evidence="5">
    <location>
        <begin position="18"/>
        <end position="271"/>
    </location>
</feature>